<dbReference type="EMBL" id="BJWG01000008">
    <property type="protein sequence ID" value="GEL95395.1"/>
    <property type="molecule type" value="Genomic_DNA"/>
</dbReference>
<evidence type="ECO:0000313" key="1">
    <source>
        <dbReference type="EMBL" id="GEL95395.1"/>
    </source>
</evidence>
<comment type="caution">
    <text evidence="1">The sequence shown here is derived from an EMBL/GenBank/DDBJ whole genome shotgun (WGS) entry which is preliminary data.</text>
</comment>
<sequence>MGRIIPAAIVARTDEYVAEILEYPSVTEVSQRGGSILAAYTSGWYEHPEDAAPYTLRRVGSAMRARQIELCEVLDAHQALRDERAAVA</sequence>
<gene>
    <name evidence="1" type="ORF">CCO02nite_20530</name>
</gene>
<organism evidence="1 2">
    <name type="scientific">Cellulomonas composti</name>
    <dbReference type="NCBI Taxonomy" id="266130"/>
    <lineage>
        <taxon>Bacteria</taxon>
        <taxon>Bacillati</taxon>
        <taxon>Actinomycetota</taxon>
        <taxon>Actinomycetes</taxon>
        <taxon>Micrococcales</taxon>
        <taxon>Cellulomonadaceae</taxon>
        <taxon>Cellulomonas</taxon>
    </lineage>
</organism>
<keyword evidence="2" id="KW-1185">Reference proteome</keyword>
<evidence type="ECO:0000313" key="2">
    <source>
        <dbReference type="Proteomes" id="UP000321720"/>
    </source>
</evidence>
<proteinExistence type="predicted"/>
<dbReference type="AlphaFoldDB" id="A0A511JBM7"/>
<name>A0A511JBM7_9CELL</name>
<reference evidence="1 2" key="1">
    <citation type="submission" date="2019-07" db="EMBL/GenBank/DDBJ databases">
        <title>Whole genome shotgun sequence of Cellulomonas composti NBRC 100758.</title>
        <authorList>
            <person name="Hosoyama A."/>
            <person name="Uohara A."/>
            <person name="Ohji S."/>
            <person name="Ichikawa N."/>
        </authorList>
    </citation>
    <scope>NUCLEOTIDE SEQUENCE [LARGE SCALE GENOMIC DNA]</scope>
    <source>
        <strain evidence="1 2">NBRC 100758</strain>
    </source>
</reference>
<dbReference type="RefSeq" id="WP_146843032.1">
    <property type="nucleotide sequence ID" value="NZ_BJWG01000008.1"/>
</dbReference>
<dbReference type="Proteomes" id="UP000321720">
    <property type="component" value="Unassembled WGS sequence"/>
</dbReference>
<protein>
    <submittedName>
        <fullName evidence="1">Uncharacterized protein</fullName>
    </submittedName>
</protein>
<accession>A0A511JBM7</accession>